<evidence type="ECO:0000259" key="4">
    <source>
        <dbReference type="Pfam" id="PF00775"/>
    </source>
</evidence>
<evidence type="ECO:0000256" key="2">
    <source>
        <dbReference type="ARBA" id="ARBA00022964"/>
    </source>
</evidence>
<evidence type="ECO:0000256" key="3">
    <source>
        <dbReference type="ARBA" id="ARBA00023002"/>
    </source>
</evidence>
<evidence type="ECO:0000313" key="5">
    <source>
        <dbReference type="EMBL" id="KAA9347064.1"/>
    </source>
</evidence>
<dbReference type="InterPro" id="IPR050770">
    <property type="entry name" value="Intradiol_RC_Dioxygenase"/>
</dbReference>
<gene>
    <name evidence="5" type="ORF">F0P93_25980</name>
</gene>
<keyword evidence="2 5" id="KW-0223">Dioxygenase</keyword>
<dbReference type="SUPFAM" id="SSF49482">
    <property type="entry name" value="Aromatic compound dioxygenase"/>
    <property type="match status" value="1"/>
</dbReference>
<dbReference type="AlphaFoldDB" id="A0A5N1J7X4"/>
<feature type="domain" description="Intradiol ring-cleavage dioxygenases" evidence="4">
    <location>
        <begin position="41"/>
        <end position="189"/>
    </location>
</feature>
<comment type="caution">
    <text evidence="5">The sequence shown here is derived from an EMBL/GenBank/DDBJ whole genome shotgun (WGS) entry which is preliminary data.</text>
</comment>
<dbReference type="InterPro" id="IPR000627">
    <property type="entry name" value="Intradiol_dOase_C"/>
</dbReference>
<sequence length="299" mass="32752">MQRRKFLQNTALCAVAVSATGFVHFNGESYAGDCETTSDILGPFYRPDAPLRNNLLIKGAPGMEVRLTGTVKHKDCTTPNQGAKVELWHCGADGKYDNASDEFRYRATALCDAKGNYAFTTILPVPYDVGNGMIRPAHFHLLVSAPGYQSLVTQLYFSGDPNIATDEYASASTAKRRILEVKSTAKGGKMVLFDVTMTEKLAAEPAALDKLTGTYTDEKNKNQKTIFFKRDGQLWRKAGEIIYGINYDYIGNNTFAQSGLPSGLQRTYAFEILEGGSVKVTDTSLDAKGNKLVRVAIKD</sequence>
<dbReference type="Pfam" id="PF00775">
    <property type="entry name" value="Dioxygenase_C"/>
    <property type="match status" value="1"/>
</dbReference>
<proteinExistence type="inferred from homology"/>
<evidence type="ECO:0000313" key="6">
    <source>
        <dbReference type="Proteomes" id="UP000326344"/>
    </source>
</evidence>
<dbReference type="GO" id="GO:0008199">
    <property type="term" value="F:ferric iron binding"/>
    <property type="evidence" value="ECO:0007669"/>
    <property type="project" value="InterPro"/>
</dbReference>
<keyword evidence="3" id="KW-0560">Oxidoreductase</keyword>
<dbReference type="EMBL" id="VTWS01000008">
    <property type="protein sequence ID" value="KAA9347064.1"/>
    <property type="molecule type" value="Genomic_DNA"/>
</dbReference>
<protein>
    <submittedName>
        <fullName evidence="5">Catechol 1,2-dioxygenase</fullName>
    </submittedName>
</protein>
<accession>A0A5N1J7X4</accession>
<dbReference type="PANTHER" id="PTHR33711">
    <property type="entry name" value="DIOXYGENASE, PUTATIVE (AFU_ORTHOLOGUE AFUA_2G02910)-RELATED"/>
    <property type="match status" value="1"/>
</dbReference>
<dbReference type="PANTHER" id="PTHR33711:SF10">
    <property type="entry name" value="INTRADIOL RING-CLEAVAGE DIOXYGENASES DOMAIN-CONTAINING PROTEIN"/>
    <property type="match status" value="1"/>
</dbReference>
<dbReference type="InterPro" id="IPR015889">
    <property type="entry name" value="Intradiol_dOase_core"/>
</dbReference>
<dbReference type="Proteomes" id="UP000326344">
    <property type="component" value="Unassembled WGS sequence"/>
</dbReference>
<keyword evidence="6" id="KW-1185">Reference proteome</keyword>
<dbReference type="RefSeq" id="WP_150880647.1">
    <property type="nucleotide sequence ID" value="NZ_VTWS01000008.1"/>
</dbReference>
<comment type="similarity">
    <text evidence="1">Belongs to the intradiol ring-cleavage dioxygenase family.</text>
</comment>
<dbReference type="GO" id="GO:0016702">
    <property type="term" value="F:oxidoreductase activity, acting on single donors with incorporation of molecular oxygen, incorporation of two atoms of oxygen"/>
    <property type="evidence" value="ECO:0007669"/>
    <property type="project" value="InterPro"/>
</dbReference>
<reference evidence="5 6" key="1">
    <citation type="submission" date="2019-09" db="EMBL/GenBank/DDBJ databases">
        <title>Genome Sequence of Larkinella sp MA1.</title>
        <authorList>
            <person name="Srinivasan S."/>
        </authorList>
    </citation>
    <scope>NUCLEOTIDE SEQUENCE [LARGE SCALE GENOMIC DNA]</scope>
    <source>
        <strain evidence="5 6">MA1</strain>
    </source>
</reference>
<name>A0A5N1J7X4_9BACT</name>
<evidence type="ECO:0000256" key="1">
    <source>
        <dbReference type="ARBA" id="ARBA00007825"/>
    </source>
</evidence>
<organism evidence="5 6">
    <name type="scientific">Larkinella humicola</name>
    <dbReference type="NCBI Taxonomy" id="2607654"/>
    <lineage>
        <taxon>Bacteria</taxon>
        <taxon>Pseudomonadati</taxon>
        <taxon>Bacteroidota</taxon>
        <taxon>Cytophagia</taxon>
        <taxon>Cytophagales</taxon>
        <taxon>Spirosomataceae</taxon>
        <taxon>Larkinella</taxon>
    </lineage>
</organism>
<dbReference type="Gene3D" id="2.60.130.10">
    <property type="entry name" value="Aromatic compound dioxygenase"/>
    <property type="match status" value="1"/>
</dbReference>